<name>A0A432XD48_9GAMM</name>
<organism evidence="2 3">
    <name type="scientific">Pseudidiomarina aquimaris</name>
    <dbReference type="NCBI Taxonomy" id="641841"/>
    <lineage>
        <taxon>Bacteria</taxon>
        <taxon>Pseudomonadati</taxon>
        <taxon>Pseudomonadota</taxon>
        <taxon>Gammaproteobacteria</taxon>
        <taxon>Alteromonadales</taxon>
        <taxon>Idiomarinaceae</taxon>
        <taxon>Pseudidiomarina</taxon>
    </lineage>
</organism>
<dbReference type="OrthoDB" id="6402441at2"/>
<dbReference type="PROSITE" id="PS50943">
    <property type="entry name" value="HTH_CROC1"/>
    <property type="match status" value="1"/>
</dbReference>
<dbReference type="CDD" id="cd00093">
    <property type="entry name" value="HTH_XRE"/>
    <property type="match status" value="1"/>
</dbReference>
<dbReference type="Pfam" id="PF13443">
    <property type="entry name" value="HTH_26"/>
    <property type="match status" value="1"/>
</dbReference>
<dbReference type="AlphaFoldDB" id="A0A432XD48"/>
<evidence type="ECO:0000313" key="2">
    <source>
        <dbReference type="EMBL" id="RUO46600.1"/>
    </source>
</evidence>
<dbReference type="EMBL" id="PIPT01000008">
    <property type="protein sequence ID" value="RUO46600.1"/>
    <property type="molecule type" value="Genomic_DNA"/>
</dbReference>
<feature type="domain" description="HTH cro/C1-type" evidence="1">
    <location>
        <begin position="22"/>
        <end position="76"/>
    </location>
</feature>
<accession>A0A432XD48</accession>
<dbReference type="Proteomes" id="UP000286678">
    <property type="component" value="Unassembled WGS sequence"/>
</dbReference>
<dbReference type="Gene3D" id="1.10.260.40">
    <property type="entry name" value="lambda repressor-like DNA-binding domains"/>
    <property type="match status" value="1"/>
</dbReference>
<comment type="caution">
    <text evidence="2">The sequence shown here is derived from an EMBL/GenBank/DDBJ whole genome shotgun (WGS) entry which is preliminary data.</text>
</comment>
<dbReference type="SUPFAM" id="SSF47413">
    <property type="entry name" value="lambda repressor-like DNA-binding domains"/>
    <property type="match status" value="1"/>
</dbReference>
<sequence length="84" mass="9263">MSNAEQRLYARESLIYTVTEDLLVILEDKGVSKSELARRLGKSRAYVTQVLSGSRNMTLGSLSDFCFALGIEPKVFLPVGPEPV</sequence>
<evidence type="ECO:0000259" key="1">
    <source>
        <dbReference type="PROSITE" id="PS50943"/>
    </source>
</evidence>
<gene>
    <name evidence="2" type="ORF">CWE21_10615</name>
</gene>
<protein>
    <recommendedName>
        <fullName evidence="1">HTH cro/C1-type domain-containing protein</fullName>
    </recommendedName>
</protein>
<reference evidence="3" key="1">
    <citation type="journal article" date="2018" name="Front. Microbiol.">
        <title>Genome-Based Analysis Reveals the Taxonomy and Diversity of the Family Idiomarinaceae.</title>
        <authorList>
            <person name="Liu Y."/>
            <person name="Lai Q."/>
            <person name="Shao Z."/>
        </authorList>
    </citation>
    <scope>NUCLEOTIDE SEQUENCE [LARGE SCALE GENOMIC DNA]</scope>
    <source>
        <strain evidence="3">SW15</strain>
    </source>
</reference>
<proteinExistence type="predicted"/>
<dbReference type="SMART" id="SM00530">
    <property type="entry name" value="HTH_XRE"/>
    <property type="match status" value="1"/>
</dbReference>
<evidence type="ECO:0000313" key="3">
    <source>
        <dbReference type="Proteomes" id="UP000286678"/>
    </source>
</evidence>
<dbReference type="GO" id="GO:0003677">
    <property type="term" value="F:DNA binding"/>
    <property type="evidence" value="ECO:0007669"/>
    <property type="project" value="InterPro"/>
</dbReference>
<keyword evidence="3" id="KW-1185">Reference proteome</keyword>
<dbReference type="InterPro" id="IPR001387">
    <property type="entry name" value="Cro/C1-type_HTH"/>
</dbReference>
<dbReference type="RefSeq" id="WP_126834420.1">
    <property type="nucleotide sequence ID" value="NZ_PIPT01000008.1"/>
</dbReference>
<dbReference type="InterPro" id="IPR010982">
    <property type="entry name" value="Lambda_DNA-bd_dom_sf"/>
</dbReference>